<name>A0A5A9X9G3_9BACT</name>
<organism evidence="5 6">
    <name type="scientific">Oryzomonas rubra</name>
    <dbReference type="NCBI Taxonomy" id="2509454"/>
    <lineage>
        <taxon>Bacteria</taxon>
        <taxon>Pseudomonadati</taxon>
        <taxon>Thermodesulfobacteriota</taxon>
        <taxon>Desulfuromonadia</taxon>
        <taxon>Geobacterales</taxon>
        <taxon>Geobacteraceae</taxon>
        <taxon>Oryzomonas</taxon>
    </lineage>
</organism>
<dbReference type="SMART" id="SM00448">
    <property type="entry name" value="REC"/>
    <property type="match status" value="1"/>
</dbReference>
<comment type="caution">
    <text evidence="5">The sequence shown here is derived from an EMBL/GenBank/DDBJ whole genome shotgun (WGS) entry which is preliminary data.</text>
</comment>
<dbReference type="GO" id="GO:0000160">
    <property type="term" value="P:phosphorelay signal transduction system"/>
    <property type="evidence" value="ECO:0007669"/>
    <property type="project" value="UniProtKB-KW"/>
</dbReference>
<dbReference type="PANTHER" id="PTHR44591:SF14">
    <property type="entry name" value="PROTEIN PILG"/>
    <property type="match status" value="1"/>
</dbReference>
<keyword evidence="6" id="KW-1185">Reference proteome</keyword>
<sequence>MGIKILLADDSITIQKVIGIIFGGDDYSLTVVDNGKDALDKAREILPDVLLIDAVMPGMTGYEVCEAVRATPALAAKPILLLTGSFEPFDENKAKSCGADDFLAKPFESQQIVTKVKALFDQGASRVSAAALSQQVQEAPAFEAPPLAASAPVSAAAAPTESAKPGDIWGAFTPAEEPAAAVAAATHAFEPPPAAAFEPPPAPVFEPPAPATFAPPAAAAFETIEEQGDVFSRGHEEPEFEAIQPPVAPAGTGSQWIPVEEQTFEFHSEAAAFSEPEPPAHEAAFGDISFGETVPQPPPFEPATTAAPVHESFEVSPPAAVVEASAPAPLPQAAALSEEQLRAAIAGASKEVIERIVWEIVPDLAEVMIREAILKIKEGR</sequence>
<dbReference type="EMBL" id="SRSD01000010">
    <property type="protein sequence ID" value="KAA0888849.1"/>
    <property type="molecule type" value="Genomic_DNA"/>
</dbReference>
<dbReference type="PANTHER" id="PTHR44591">
    <property type="entry name" value="STRESS RESPONSE REGULATOR PROTEIN 1"/>
    <property type="match status" value="1"/>
</dbReference>
<dbReference type="Proteomes" id="UP000324298">
    <property type="component" value="Unassembled WGS sequence"/>
</dbReference>
<dbReference type="RefSeq" id="WP_149309251.1">
    <property type="nucleotide sequence ID" value="NZ_SRSD01000010.1"/>
</dbReference>
<dbReference type="Pfam" id="PF00072">
    <property type="entry name" value="Response_reg"/>
    <property type="match status" value="1"/>
</dbReference>
<feature type="modified residue" description="4-aspartylphosphate" evidence="3">
    <location>
        <position position="53"/>
    </location>
</feature>
<accession>A0A5A9X9G3</accession>
<evidence type="ECO:0000256" key="1">
    <source>
        <dbReference type="ARBA" id="ARBA00022553"/>
    </source>
</evidence>
<dbReference type="OrthoDB" id="9780312at2"/>
<gene>
    <name evidence="5" type="ORF">ET418_15845</name>
</gene>
<proteinExistence type="predicted"/>
<evidence type="ECO:0000313" key="5">
    <source>
        <dbReference type="EMBL" id="KAA0888849.1"/>
    </source>
</evidence>
<evidence type="ECO:0000256" key="3">
    <source>
        <dbReference type="PROSITE-ProRule" id="PRU00169"/>
    </source>
</evidence>
<evidence type="ECO:0000313" key="6">
    <source>
        <dbReference type="Proteomes" id="UP000324298"/>
    </source>
</evidence>
<dbReference type="InterPro" id="IPR001789">
    <property type="entry name" value="Sig_transdc_resp-reg_receiver"/>
</dbReference>
<evidence type="ECO:0000256" key="2">
    <source>
        <dbReference type="ARBA" id="ARBA00023012"/>
    </source>
</evidence>
<feature type="domain" description="Response regulatory" evidence="4">
    <location>
        <begin position="4"/>
        <end position="120"/>
    </location>
</feature>
<dbReference type="SUPFAM" id="SSF52172">
    <property type="entry name" value="CheY-like"/>
    <property type="match status" value="1"/>
</dbReference>
<dbReference type="PROSITE" id="PS50110">
    <property type="entry name" value="RESPONSE_REGULATORY"/>
    <property type="match status" value="1"/>
</dbReference>
<reference evidence="5 6" key="1">
    <citation type="submission" date="2019-04" db="EMBL/GenBank/DDBJ databases">
        <title>Geobacter ruber sp. nov., ferric-reducing bacteria isolated from paddy soil.</title>
        <authorList>
            <person name="Xu Z."/>
            <person name="Masuda Y."/>
            <person name="Itoh H."/>
            <person name="Senoo K."/>
        </authorList>
    </citation>
    <scope>NUCLEOTIDE SEQUENCE [LARGE SCALE GENOMIC DNA]</scope>
    <source>
        <strain evidence="5 6">Red88</strain>
    </source>
</reference>
<dbReference type="AlphaFoldDB" id="A0A5A9X9G3"/>
<dbReference type="Gene3D" id="3.40.50.2300">
    <property type="match status" value="1"/>
</dbReference>
<dbReference type="InterPro" id="IPR011006">
    <property type="entry name" value="CheY-like_superfamily"/>
</dbReference>
<keyword evidence="1 3" id="KW-0597">Phosphoprotein</keyword>
<dbReference type="InterPro" id="IPR050595">
    <property type="entry name" value="Bact_response_regulator"/>
</dbReference>
<protein>
    <submittedName>
        <fullName evidence="5">Response regulator</fullName>
    </submittedName>
</protein>
<evidence type="ECO:0000259" key="4">
    <source>
        <dbReference type="PROSITE" id="PS50110"/>
    </source>
</evidence>
<keyword evidence="2" id="KW-0902">Two-component regulatory system</keyword>